<name>A0AAD7HAV2_9AGAR</name>
<dbReference type="Proteomes" id="UP001215598">
    <property type="component" value="Unassembled WGS sequence"/>
</dbReference>
<dbReference type="EMBL" id="JARKIB010000296">
    <property type="protein sequence ID" value="KAJ7716128.1"/>
    <property type="molecule type" value="Genomic_DNA"/>
</dbReference>
<comment type="caution">
    <text evidence="1">The sequence shown here is derived from an EMBL/GenBank/DDBJ whole genome shotgun (WGS) entry which is preliminary data.</text>
</comment>
<dbReference type="AlphaFoldDB" id="A0AAD7HAV2"/>
<proteinExistence type="predicted"/>
<gene>
    <name evidence="1" type="ORF">B0H16DRAFT_1741461</name>
</gene>
<sequence>MQVSAGPQTATRKLLRFSRSFPLILSTKRKVLEFLSSRQFIPPRSCATFSFSHLAFFSSFLPKSVPTFLQDSDPSNRYLELDTSICGLLTFAKHQVHSNRYYLGPSSFSAPHRPPRLPAR</sequence>
<protein>
    <submittedName>
        <fullName evidence="1">Uncharacterized protein</fullName>
    </submittedName>
</protein>
<evidence type="ECO:0000313" key="1">
    <source>
        <dbReference type="EMBL" id="KAJ7716128.1"/>
    </source>
</evidence>
<keyword evidence="2" id="KW-1185">Reference proteome</keyword>
<accession>A0AAD7HAV2</accession>
<evidence type="ECO:0000313" key="2">
    <source>
        <dbReference type="Proteomes" id="UP001215598"/>
    </source>
</evidence>
<organism evidence="1 2">
    <name type="scientific">Mycena metata</name>
    <dbReference type="NCBI Taxonomy" id="1033252"/>
    <lineage>
        <taxon>Eukaryota</taxon>
        <taxon>Fungi</taxon>
        <taxon>Dikarya</taxon>
        <taxon>Basidiomycota</taxon>
        <taxon>Agaricomycotina</taxon>
        <taxon>Agaricomycetes</taxon>
        <taxon>Agaricomycetidae</taxon>
        <taxon>Agaricales</taxon>
        <taxon>Marasmiineae</taxon>
        <taxon>Mycenaceae</taxon>
        <taxon>Mycena</taxon>
    </lineage>
</organism>
<reference evidence="1" key="1">
    <citation type="submission" date="2023-03" db="EMBL/GenBank/DDBJ databases">
        <title>Massive genome expansion in bonnet fungi (Mycena s.s.) driven by repeated elements and novel gene families across ecological guilds.</title>
        <authorList>
            <consortium name="Lawrence Berkeley National Laboratory"/>
            <person name="Harder C.B."/>
            <person name="Miyauchi S."/>
            <person name="Viragh M."/>
            <person name="Kuo A."/>
            <person name="Thoen E."/>
            <person name="Andreopoulos B."/>
            <person name="Lu D."/>
            <person name="Skrede I."/>
            <person name="Drula E."/>
            <person name="Henrissat B."/>
            <person name="Morin E."/>
            <person name="Kohler A."/>
            <person name="Barry K."/>
            <person name="LaButti K."/>
            <person name="Morin E."/>
            <person name="Salamov A."/>
            <person name="Lipzen A."/>
            <person name="Mereny Z."/>
            <person name="Hegedus B."/>
            <person name="Baldrian P."/>
            <person name="Stursova M."/>
            <person name="Weitz H."/>
            <person name="Taylor A."/>
            <person name="Grigoriev I.V."/>
            <person name="Nagy L.G."/>
            <person name="Martin F."/>
            <person name="Kauserud H."/>
        </authorList>
    </citation>
    <scope>NUCLEOTIDE SEQUENCE</scope>
    <source>
        <strain evidence="1">CBHHK182m</strain>
    </source>
</reference>